<organism evidence="1 2">
    <name type="scientific">Pacificispira spongiicola</name>
    <dbReference type="NCBI Taxonomy" id="2729598"/>
    <lineage>
        <taxon>Bacteria</taxon>
        <taxon>Pseudomonadati</taxon>
        <taxon>Pseudomonadota</taxon>
        <taxon>Alphaproteobacteria</taxon>
        <taxon>Rhodospirillales</taxon>
        <taxon>Rhodospirillaceae</taxon>
        <taxon>Pacificispira</taxon>
    </lineage>
</organism>
<accession>A0A7Y0HCL5</accession>
<name>A0A7Y0HCL5_9PROT</name>
<evidence type="ECO:0000313" key="1">
    <source>
        <dbReference type="EMBL" id="NMM42861.1"/>
    </source>
</evidence>
<dbReference type="EMBL" id="JABBNT010000001">
    <property type="protein sequence ID" value="NMM42861.1"/>
    <property type="molecule type" value="Genomic_DNA"/>
</dbReference>
<dbReference type="AlphaFoldDB" id="A0A7Y0HCL5"/>
<dbReference type="InterPro" id="IPR009467">
    <property type="entry name" value="Glycolipid-bd_prot_put"/>
</dbReference>
<dbReference type="RefSeq" id="WP_169623183.1">
    <property type="nucleotide sequence ID" value="NZ_JABBNT010000001.1"/>
</dbReference>
<protein>
    <submittedName>
        <fullName evidence="1">Putative glycolipid-binding domain-containing protein</fullName>
    </submittedName>
</protein>
<dbReference type="SUPFAM" id="SSF159275">
    <property type="entry name" value="PA1994-like"/>
    <property type="match status" value="1"/>
</dbReference>
<reference evidence="1 2" key="1">
    <citation type="submission" date="2020-04" db="EMBL/GenBank/DDBJ databases">
        <title>Rhodospirillaceae bacterium KN72 isolated from deep sea.</title>
        <authorList>
            <person name="Zhang D.-C."/>
        </authorList>
    </citation>
    <scope>NUCLEOTIDE SEQUENCE [LARGE SCALE GENOMIC DNA]</scope>
    <source>
        <strain evidence="1 2">KN72</strain>
    </source>
</reference>
<gene>
    <name evidence="1" type="ORF">HH303_00115</name>
</gene>
<sequence>MRQERTVLWNRLDMDGMEACRFRPMGDGWEIQGTASYRENSTVVSLTYSVLCTDDWISRSARIVGWQGDRDIHIDLNRAPNGKWTVNGRHIDGTDGLFDVDLGFTPATNTIAIRRLNLAIGEEAESTAVWLDVTDWSWKPLRQMYRRIAENEYWYVSPEHSYEAVLTIDPFGVVATYPSLWSALP</sequence>
<dbReference type="Proteomes" id="UP000539372">
    <property type="component" value="Unassembled WGS sequence"/>
</dbReference>
<keyword evidence="2" id="KW-1185">Reference proteome</keyword>
<evidence type="ECO:0000313" key="2">
    <source>
        <dbReference type="Proteomes" id="UP000539372"/>
    </source>
</evidence>
<dbReference type="Pfam" id="PF06475">
    <property type="entry name" value="Glycolipid_bind"/>
    <property type="match status" value="1"/>
</dbReference>
<comment type="caution">
    <text evidence="1">The sequence shown here is derived from an EMBL/GenBank/DDBJ whole genome shotgun (WGS) entry which is preliminary data.</text>
</comment>
<proteinExistence type="predicted"/>